<feature type="domain" description="HTH luxR-type" evidence="1">
    <location>
        <begin position="118"/>
        <end position="175"/>
    </location>
</feature>
<name>A0A0S3PYM8_9BRAD</name>
<dbReference type="OrthoDB" id="5497412at2"/>
<dbReference type="GO" id="GO:0003677">
    <property type="term" value="F:DNA binding"/>
    <property type="evidence" value="ECO:0007669"/>
    <property type="project" value="InterPro"/>
</dbReference>
<dbReference type="InterPro" id="IPR016032">
    <property type="entry name" value="Sig_transdc_resp-reg_C-effctor"/>
</dbReference>
<dbReference type="Proteomes" id="UP000236884">
    <property type="component" value="Chromosome"/>
</dbReference>
<dbReference type="SMART" id="SM00421">
    <property type="entry name" value="HTH_LUXR"/>
    <property type="match status" value="1"/>
</dbReference>
<keyword evidence="3" id="KW-1185">Reference proteome</keyword>
<evidence type="ECO:0000313" key="2">
    <source>
        <dbReference type="EMBL" id="BAT61010.1"/>
    </source>
</evidence>
<organism evidence="2 3">
    <name type="scientific">Variibacter gotjawalensis</name>
    <dbReference type="NCBI Taxonomy" id="1333996"/>
    <lineage>
        <taxon>Bacteria</taxon>
        <taxon>Pseudomonadati</taxon>
        <taxon>Pseudomonadota</taxon>
        <taxon>Alphaproteobacteria</taxon>
        <taxon>Hyphomicrobiales</taxon>
        <taxon>Nitrobacteraceae</taxon>
        <taxon>Variibacter</taxon>
    </lineage>
</organism>
<evidence type="ECO:0000313" key="3">
    <source>
        <dbReference type="Proteomes" id="UP000236884"/>
    </source>
</evidence>
<evidence type="ECO:0000259" key="1">
    <source>
        <dbReference type="SMART" id="SM00421"/>
    </source>
</evidence>
<protein>
    <recommendedName>
        <fullName evidence="1">HTH luxR-type domain-containing protein</fullName>
    </recommendedName>
</protein>
<proteinExistence type="predicted"/>
<dbReference type="KEGG" id="vgo:GJW-30_1_03560"/>
<accession>A0A0S3PYM8</accession>
<dbReference type="SUPFAM" id="SSF46894">
    <property type="entry name" value="C-terminal effector domain of the bipartite response regulators"/>
    <property type="match status" value="1"/>
</dbReference>
<dbReference type="GO" id="GO:0006355">
    <property type="term" value="P:regulation of DNA-templated transcription"/>
    <property type="evidence" value="ECO:0007669"/>
    <property type="project" value="InterPro"/>
</dbReference>
<dbReference type="InterPro" id="IPR036388">
    <property type="entry name" value="WH-like_DNA-bd_sf"/>
</dbReference>
<dbReference type="RefSeq" id="WP_096357700.1">
    <property type="nucleotide sequence ID" value="NZ_AP014946.1"/>
</dbReference>
<dbReference type="EMBL" id="AP014946">
    <property type="protein sequence ID" value="BAT61010.1"/>
    <property type="molecule type" value="Genomic_DNA"/>
</dbReference>
<dbReference type="InterPro" id="IPR000792">
    <property type="entry name" value="Tscrpt_reg_LuxR_C"/>
</dbReference>
<sequence>MLAWNCSQSRARIVAPCTALEANALATLEALGIAAAIVSDSGVLIEANSLLREADRARVRACFKALDDWPAEIGLPAGINGEPALALKLVRLDGADSMLVTVRAFGPRAQPDHVLTTAFRFTPGEAKLAAALMEGLSLAEAAKRQGIRVSTARSYLAELFRKTGTGRQGELIARLAGGRL</sequence>
<gene>
    <name evidence="2" type="ORF">GJW-30_1_03560</name>
</gene>
<dbReference type="Gene3D" id="1.10.10.10">
    <property type="entry name" value="Winged helix-like DNA-binding domain superfamily/Winged helix DNA-binding domain"/>
    <property type="match status" value="1"/>
</dbReference>
<reference evidence="2 3" key="1">
    <citation type="submission" date="2015-08" db="EMBL/GenBank/DDBJ databases">
        <title>Investigation of the bacterial diversity of lava forest soil.</title>
        <authorList>
            <person name="Lee J.S."/>
        </authorList>
    </citation>
    <scope>NUCLEOTIDE SEQUENCE [LARGE SCALE GENOMIC DNA]</scope>
    <source>
        <strain evidence="2 3">GJW-30</strain>
    </source>
</reference>
<dbReference type="AlphaFoldDB" id="A0A0S3PYM8"/>